<evidence type="ECO:0000313" key="12">
    <source>
        <dbReference type="Proteomes" id="UP000620104"/>
    </source>
</evidence>
<evidence type="ECO:0000256" key="4">
    <source>
        <dbReference type="ARBA" id="ARBA00022737"/>
    </source>
</evidence>
<dbReference type="PROSITE" id="PS50920">
    <property type="entry name" value="SOLCAR"/>
    <property type="match status" value="3"/>
</dbReference>
<evidence type="ECO:0000256" key="5">
    <source>
        <dbReference type="ARBA" id="ARBA00022989"/>
    </source>
</evidence>
<evidence type="ECO:0008006" key="13">
    <source>
        <dbReference type="Google" id="ProtNLM"/>
    </source>
</evidence>
<dbReference type="Proteomes" id="UP000620104">
    <property type="component" value="Unassembled WGS sequence"/>
</dbReference>
<dbReference type="InterPro" id="IPR023395">
    <property type="entry name" value="MCP_dom_sf"/>
</dbReference>
<dbReference type="SUPFAM" id="SSF103506">
    <property type="entry name" value="Mitochondrial carrier"/>
    <property type="match status" value="1"/>
</dbReference>
<dbReference type="EMBL" id="BLZA01000007">
    <property type="protein sequence ID" value="GHJ84259.1"/>
    <property type="molecule type" value="Genomic_DNA"/>
</dbReference>
<dbReference type="GO" id="GO:0031966">
    <property type="term" value="C:mitochondrial membrane"/>
    <property type="evidence" value="ECO:0007669"/>
    <property type="project" value="UniProtKB-SubCell"/>
</dbReference>
<keyword evidence="3 8" id="KW-0812">Transmembrane</keyword>
<feature type="compositionally biased region" description="Low complexity" evidence="10">
    <location>
        <begin position="1"/>
        <end position="16"/>
    </location>
</feature>
<accession>A0A8H3TQ37</accession>
<dbReference type="Gene3D" id="1.50.40.10">
    <property type="entry name" value="Mitochondrial carrier domain"/>
    <property type="match status" value="1"/>
</dbReference>
<comment type="similarity">
    <text evidence="9">Belongs to the mitochondrial carrier (TC 2.A.29) family.</text>
</comment>
<dbReference type="InterPro" id="IPR018108">
    <property type="entry name" value="MCP_transmembrane"/>
</dbReference>
<dbReference type="GO" id="GO:0055085">
    <property type="term" value="P:transmembrane transport"/>
    <property type="evidence" value="ECO:0007669"/>
    <property type="project" value="InterPro"/>
</dbReference>
<organism evidence="11 12">
    <name type="scientific">Naganishia liquefaciens</name>
    <dbReference type="NCBI Taxonomy" id="104408"/>
    <lineage>
        <taxon>Eukaryota</taxon>
        <taxon>Fungi</taxon>
        <taxon>Dikarya</taxon>
        <taxon>Basidiomycota</taxon>
        <taxon>Agaricomycotina</taxon>
        <taxon>Tremellomycetes</taxon>
        <taxon>Filobasidiales</taxon>
        <taxon>Filobasidiaceae</taxon>
        <taxon>Naganishia</taxon>
    </lineage>
</organism>
<keyword evidence="5" id="KW-1133">Transmembrane helix</keyword>
<reference evidence="11" key="1">
    <citation type="submission" date="2020-07" db="EMBL/GenBank/DDBJ databases">
        <title>Draft Genome Sequence of a Deep-Sea Yeast, Naganishia (Cryptococcus) liquefaciens strain N6.</title>
        <authorList>
            <person name="Han Y.W."/>
            <person name="Kajitani R."/>
            <person name="Morimoto H."/>
            <person name="Parhat M."/>
            <person name="Tsubouchi H."/>
            <person name="Bakenova O."/>
            <person name="Ogata M."/>
            <person name="Argunhan B."/>
            <person name="Aoki R."/>
            <person name="Kajiwara S."/>
            <person name="Itoh T."/>
            <person name="Iwasaki H."/>
        </authorList>
    </citation>
    <scope>NUCLEOTIDE SEQUENCE</scope>
    <source>
        <strain evidence="11">N6</strain>
    </source>
</reference>
<keyword evidence="12" id="KW-1185">Reference proteome</keyword>
<proteinExistence type="inferred from homology"/>
<dbReference type="InterPro" id="IPR002067">
    <property type="entry name" value="MCP"/>
</dbReference>
<evidence type="ECO:0000256" key="6">
    <source>
        <dbReference type="ARBA" id="ARBA00023128"/>
    </source>
</evidence>
<evidence type="ECO:0000256" key="8">
    <source>
        <dbReference type="PROSITE-ProRule" id="PRU00282"/>
    </source>
</evidence>
<evidence type="ECO:0000256" key="10">
    <source>
        <dbReference type="SAM" id="MobiDB-lite"/>
    </source>
</evidence>
<protein>
    <recommendedName>
        <fullName evidence="13">Mitochondrial carrier protein</fullName>
    </recommendedName>
</protein>
<feature type="repeat" description="Solcar" evidence="8">
    <location>
        <begin position="79"/>
        <end position="180"/>
    </location>
</feature>
<evidence type="ECO:0000313" key="11">
    <source>
        <dbReference type="EMBL" id="GHJ84259.1"/>
    </source>
</evidence>
<comment type="caution">
    <text evidence="11">The sequence shown here is derived from an EMBL/GenBank/DDBJ whole genome shotgun (WGS) entry which is preliminary data.</text>
</comment>
<keyword evidence="2 9" id="KW-0813">Transport</keyword>
<keyword evidence="4" id="KW-0677">Repeat</keyword>
<keyword evidence="6" id="KW-0496">Mitochondrion</keyword>
<feature type="region of interest" description="Disordered" evidence="10">
    <location>
        <begin position="1"/>
        <end position="20"/>
    </location>
</feature>
<dbReference type="PRINTS" id="PR00926">
    <property type="entry name" value="MITOCARRIER"/>
</dbReference>
<evidence type="ECO:0000256" key="9">
    <source>
        <dbReference type="RuleBase" id="RU000488"/>
    </source>
</evidence>
<evidence type="ECO:0000256" key="2">
    <source>
        <dbReference type="ARBA" id="ARBA00022448"/>
    </source>
</evidence>
<evidence type="ECO:0000256" key="1">
    <source>
        <dbReference type="ARBA" id="ARBA00004225"/>
    </source>
</evidence>
<name>A0A8H3TQ37_9TREE</name>
<feature type="repeat" description="Solcar" evidence="8">
    <location>
        <begin position="321"/>
        <end position="411"/>
    </location>
</feature>
<dbReference type="AlphaFoldDB" id="A0A8H3TQ37"/>
<gene>
    <name evidence="11" type="ORF">NliqN6_0661</name>
</gene>
<dbReference type="Pfam" id="PF00153">
    <property type="entry name" value="Mito_carr"/>
    <property type="match status" value="3"/>
</dbReference>
<comment type="subcellular location">
    <subcellularLocation>
        <location evidence="1">Mitochondrion membrane</location>
        <topology evidence="1">Multi-pass membrane protein</topology>
    </subcellularLocation>
</comment>
<evidence type="ECO:0000256" key="3">
    <source>
        <dbReference type="ARBA" id="ARBA00022692"/>
    </source>
</evidence>
<dbReference type="PANTHER" id="PTHR24089">
    <property type="entry name" value="SOLUTE CARRIER FAMILY 25"/>
    <property type="match status" value="1"/>
</dbReference>
<keyword evidence="7 8" id="KW-0472">Membrane</keyword>
<sequence>MAAPSTAQAPSSPTESAEPDALVALSVAQAVPIPADMVVTESLPTATGQLRVDFPLEDDMDTEGEPERGPATAWVKENQLMLTYFVAGGLAGAASRTVVSPLERLKIILQVQPRDTGRTKGPASSSRAQGKAYGGVWDSLVRMYREEGFAGFMKGNGINCARIIPYSAVQFTTYEALKTWLKTYSGEENLSTPWRLTAGACAGIASVVSTYPLDLVRSRISIATASIDMRKPSVRRDAAATATASSIARSSSAGARPTVLDRDLGIWGMTKKVYRTEGGLKGLYRGTLTTAAGVAPYVALNFYFYEGLKAHFIAADDSTANKSLRMLLCGAAAGSVAQTLTYPFDVLRRKMQVAGMDGLSPAYTGALDAMVKITRAEGWWNGMYRGLWPNLLKVAPSMATSFFVYETVKTTITDHIQTL</sequence>
<dbReference type="OrthoDB" id="270584at2759"/>
<evidence type="ECO:0000256" key="7">
    <source>
        <dbReference type="ARBA" id="ARBA00023136"/>
    </source>
</evidence>
<feature type="repeat" description="Solcar" evidence="8">
    <location>
        <begin position="190"/>
        <end position="311"/>
    </location>
</feature>